<dbReference type="RefSeq" id="WP_328964775.1">
    <property type="nucleotide sequence ID" value="NZ_CP108090.1"/>
</dbReference>
<evidence type="ECO:0000313" key="2">
    <source>
        <dbReference type="Proteomes" id="UP001432039"/>
    </source>
</evidence>
<protein>
    <recommendedName>
        <fullName evidence="3">Htaa domain-containing protein</fullName>
    </recommendedName>
</protein>
<accession>A0ABZ1TKY4</accession>
<name>A0ABZ1TKY4_STRVG</name>
<keyword evidence="2" id="KW-1185">Reference proteome</keyword>
<dbReference type="EMBL" id="CP108090">
    <property type="protein sequence ID" value="WUQ16505.1"/>
    <property type="molecule type" value="Genomic_DNA"/>
</dbReference>
<reference evidence="1" key="1">
    <citation type="submission" date="2022-10" db="EMBL/GenBank/DDBJ databases">
        <title>The complete genomes of actinobacterial strains from the NBC collection.</title>
        <authorList>
            <person name="Joergensen T.S."/>
            <person name="Alvarez Arevalo M."/>
            <person name="Sterndorff E.B."/>
            <person name="Faurdal D."/>
            <person name="Vuksanovic O."/>
            <person name="Mourched A.-S."/>
            <person name="Charusanti P."/>
            <person name="Shaw S."/>
            <person name="Blin K."/>
            <person name="Weber T."/>
        </authorList>
    </citation>
    <scope>NUCLEOTIDE SEQUENCE</scope>
    <source>
        <strain evidence="1">NBC_00248</strain>
    </source>
</reference>
<dbReference type="Proteomes" id="UP001432039">
    <property type="component" value="Chromosome"/>
</dbReference>
<proteinExistence type="predicted"/>
<gene>
    <name evidence="1" type="ORF">OG517_36615</name>
</gene>
<sequence length="104" mass="11085">MLWQGALGAVGDEHHVEWTVDEDIVWGTNAGPASSAGPTLSQDGDRIVFQGRLSLTEDGAAFLDLGGTSILFDLAGPSLPEGADGSWIEVRVGRGHVRVWPYRL</sequence>
<organism evidence="1 2">
    <name type="scientific">Streptomyces virginiae</name>
    <name type="common">Streptomyces cinnamonensis</name>
    <dbReference type="NCBI Taxonomy" id="1961"/>
    <lineage>
        <taxon>Bacteria</taxon>
        <taxon>Bacillati</taxon>
        <taxon>Actinomycetota</taxon>
        <taxon>Actinomycetes</taxon>
        <taxon>Kitasatosporales</taxon>
        <taxon>Streptomycetaceae</taxon>
        <taxon>Streptomyces</taxon>
    </lineage>
</organism>
<evidence type="ECO:0008006" key="3">
    <source>
        <dbReference type="Google" id="ProtNLM"/>
    </source>
</evidence>
<evidence type="ECO:0000313" key="1">
    <source>
        <dbReference type="EMBL" id="WUQ16505.1"/>
    </source>
</evidence>